<evidence type="ECO:0000313" key="13">
    <source>
        <dbReference type="Proteomes" id="UP000051686"/>
    </source>
</evidence>
<dbReference type="GO" id="GO:0003676">
    <property type="term" value="F:nucleic acid binding"/>
    <property type="evidence" value="ECO:0007669"/>
    <property type="project" value="InterPro"/>
</dbReference>
<dbReference type="InterPro" id="IPR011320">
    <property type="entry name" value="RNase_H1_N"/>
</dbReference>
<evidence type="ECO:0000256" key="6">
    <source>
        <dbReference type="ARBA" id="ARBA00022722"/>
    </source>
</evidence>
<organism evidence="12 13">
    <name type="scientific">Liquorilactobacillus oeni DSM 19972</name>
    <dbReference type="NCBI Taxonomy" id="1423777"/>
    <lineage>
        <taxon>Bacteria</taxon>
        <taxon>Bacillati</taxon>
        <taxon>Bacillota</taxon>
        <taxon>Bacilli</taxon>
        <taxon>Lactobacillales</taxon>
        <taxon>Lactobacillaceae</taxon>
        <taxon>Liquorilactobacillus</taxon>
    </lineage>
</organism>
<dbReference type="Pfam" id="PF01693">
    <property type="entry name" value="Cauli_VI"/>
    <property type="match status" value="1"/>
</dbReference>
<comment type="similarity">
    <text evidence="3">Belongs to the RNase H family.</text>
</comment>
<dbReference type="Gene3D" id="3.30.420.10">
    <property type="entry name" value="Ribonuclease H-like superfamily/Ribonuclease H"/>
    <property type="match status" value="1"/>
</dbReference>
<comment type="catalytic activity">
    <reaction evidence="1">
        <text>Endonucleolytic cleavage to 5'-phosphomonoester.</text>
        <dbReference type="EC" id="3.1.26.4"/>
    </reaction>
</comment>
<dbReference type="InterPro" id="IPR036397">
    <property type="entry name" value="RNaseH_sf"/>
</dbReference>
<evidence type="ECO:0000256" key="9">
    <source>
        <dbReference type="ARBA" id="ARBA00022801"/>
    </source>
</evidence>
<evidence type="ECO:0000256" key="4">
    <source>
        <dbReference type="ARBA" id="ARBA00011245"/>
    </source>
</evidence>
<evidence type="ECO:0000313" key="12">
    <source>
        <dbReference type="EMBL" id="KRL03940.1"/>
    </source>
</evidence>
<dbReference type="PANTHER" id="PTHR10642:SF26">
    <property type="entry name" value="RIBONUCLEASE H1"/>
    <property type="match status" value="1"/>
</dbReference>
<dbReference type="Proteomes" id="UP000051686">
    <property type="component" value="Unassembled WGS sequence"/>
</dbReference>
<dbReference type="InterPro" id="IPR037056">
    <property type="entry name" value="RNase_H1_N_sf"/>
</dbReference>
<comment type="caution">
    <text evidence="12">The sequence shown here is derived from an EMBL/GenBank/DDBJ whole genome shotgun (WGS) entry which is preliminary data.</text>
</comment>
<dbReference type="PATRIC" id="fig|1423777.3.peg.110"/>
<evidence type="ECO:0000256" key="8">
    <source>
        <dbReference type="ARBA" id="ARBA00022759"/>
    </source>
</evidence>
<dbReference type="InterPro" id="IPR022892">
    <property type="entry name" value="RNaseHI"/>
</dbReference>
<name>A0A0R1MDL7_9LACO</name>
<evidence type="ECO:0000256" key="2">
    <source>
        <dbReference type="ARBA" id="ARBA00001946"/>
    </source>
</evidence>
<evidence type="ECO:0000256" key="10">
    <source>
        <dbReference type="ARBA" id="ARBA00022842"/>
    </source>
</evidence>
<evidence type="ECO:0000256" key="5">
    <source>
        <dbReference type="ARBA" id="ARBA00012180"/>
    </source>
</evidence>
<dbReference type="SUPFAM" id="SSF53098">
    <property type="entry name" value="Ribonuclease H-like"/>
    <property type="match status" value="1"/>
</dbReference>
<dbReference type="PANTHER" id="PTHR10642">
    <property type="entry name" value="RIBONUCLEASE H1"/>
    <property type="match status" value="1"/>
</dbReference>
<keyword evidence="10" id="KW-0460">Magnesium</keyword>
<proteinExistence type="inferred from homology"/>
<accession>A0A0R1MDL7</accession>
<dbReference type="AlphaFoldDB" id="A0A0R1MDL7"/>
<dbReference type="EC" id="3.1.26.4" evidence="5"/>
<dbReference type="EMBL" id="AZEH01000042">
    <property type="protein sequence ID" value="KRL03940.1"/>
    <property type="molecule type" value="Genomic_DNA"/>
</dbReference>
<feature type="domain" description="RNase H type-1" evidence="11">
    <location>
        <begin position="61"/>
        <end position="218"/>
    </location>
</feature>
<comment type="subunit">
    <text evidence="4">Monomer.</text>
</comment>
<keyword evidence="7" id="KW-0479">Metal-binding</keyword>
<dbReference type="InterPro" id="IPR009027">
    <property type="entry name" value="Ribosomal_bL9/RNase_H1_N"/>
</dbReference>
<keyword evidence="6" id="KW-0540">Nuclease</keyword>
<evidence type="ECO:0000256" key="7">
    <source>
        <dbReference type="ARBA" id="ARBA00022723"/>
    </source>
</evidence>
<sequence>MARGRKPGIYHTWAECQREVNGFNKPLFKGFNEFSAAKDWLERPNFSPQKVVSKKAKIAEKKFALHIWTDGGSRNHGNKKGQHVKSDDKAAWAYLIDTNTQRFFDSAGEYGATNNRMEVMALLQALKKIKEIGKNKESICATLDSRYVLDALQKGWLRNWEKRGWKTASGSAVANQKLWAEVLSLLSVFPNLTYEWTKGHRNNEGNVFVDKLLNETMDKL</sequence>
<keyword evidence="13" id="KW-1185">Reference proteome</keyword>
<keyword evidence="9" id="KW-0378">Hydrolase</keyword>
<dbReference type="CDD" id="cd09278">
    <property type="entry name" value="RNase_HI_prokaryote_like"/>
    <property type="match status" value="1"/>
</dbReference>
<protein>
    <recommendedName>
        <fullName evidence="5">ribonuclease H</fullName>
        <ecNumber evidence="5">3.1.26.4</ecNumber>
    </recommendedName>
</protein>
<dbReference type="Gene3D" id="3.40.970.10">
    <property type="entry name" value="Ribonuclease H1, N-terminal domain"/>
    <property type="match status" value="1"/>
</dbReference>
<dbReference type="GO" id="GO:0004523">
    <property type="term" value="F:RNA-DNA hybrid ribonuclease activity"/>
    <property type="evidence" value="ECO:0007669"/>
    <property type="project" value="UniProtKB-EC"/>
</dbReference>
<dbReference type="InterPro" id="IPR002156">
    <property type="entry name" value="RNaseH_domain"/>
</dbReference>
<keyword evidence="8" id="KW-0255">Endonuclease</keyword>
<evidence type="ECO:0000256" key="1">
    <source>
        <dbReference type="ARBA" id="ARBA00000077"/>
    </source>
</evidence>
<dbReference type="PROSITE" id="PS50879">
    <property type="entry name" value="RNASE_H_1"/>
    <property type="match status" value="1"/>
</dbReference>
<dbReference type="GO" id="GO:0043137">
    <property type="term" value="P:DNA replication, removal of RNA primer"/>
    <property type="evidence" value="ECO:0007669"/>
    <property type="project" value="TreeGrafter"/>
</dbReference>
<gene>
    <name evidence="12" type="ORF">FD46_GL000106</name>
</gene>
<evidence type="ECO:0000259" key="11">
    <source>
        <dbReference type="PROSITE" id="PS50879"/>
    </source>
</evidence>
<evidence type="ECO:0000256" key="3">
    <source>
        <dbReference type="ARBA" id="ARBA00005300"/>
    </source>
</evidence>
<reference evidence="12 13" key="1">
    <citation type="journal article" date="2015" name="Genome Announc.">
        <title>Expanding the biotechnology potential of lactobacilli through comparative genomics of 213 strains and associated genera.</title>
        <authorList>
            <person name="Sun Z."/>
            <person name="Harris H.M."/>
            <person name="McCann A."/>
            <person name="Guo C."/>
            <person name="Argimon S."/>
            <person name="Zhang W."/>
            <person name="Yang X."/>
            <person name="Jeffery I.B."/>
            <person name="Cooney J.C."/>
            <person name="Kagawa T.F."/>
            <person name="Liu W."/>
            <person name="Song Y."/>
            <person name="Salvetti E."/>
            <person name="Wrobel A."/>
            <person name="Rasinkangas P."/>
            <person name="Parkhill J."/>
            <person name="Rea M.C."/>
            <person name="O'Sullivan O."/>
            <person name="Ritari J."/>
            <person name="Douillard F.P."/>
            <person name="Paul Ross R."/>
            <person name="Yang R."/>
            <person name="Briner A.E."/>
            <person name="Felis G.E."/>
            <person name="de Vos W.M."/>
            <person name="Barrangou R."/>
            <person name="Klaenhammer T.R."/>
            <person name="Caufield P.W."/>
            <person name="Cui Y."/>
            <person name="Zhang H."/>
            <person name="O'Toole P.W."/>
        </authorList>
    </citation>
    <scope>NUCLEOTIDE SEQUENCE [LARGE SCALE GENOMIC DNA]</scope>
    <source>
        <strain evidence="12 13">DSM 19972</strain>
    </source>
</reference>
<dbReference type="GO" id="GO:0046872">
    <property type="term" value="F:metal ion binding"/>
    <property type="evidence" value="ECO:0007669"/>
    <property type="project" value="UniProtKB-KW"/>
</dbReference>
<dbReference type="Pfam" id="PF00075">
    <property type="entry name" value="RNase_H"/>
    <property type="match status" value="1"/>
</dbReference>
<dbReference type="SUPFAM" id="SSF55658">
    <property type="entry name" value="L9 N-domain-like"/>
    <property type="match status" value="1"/>
</dbReference>
<dbReference type="InterPro" id="IPR012337">
    <property type="entry name" value="RNaseH-like_sf"/>
</dbReference>
<dbReference type="STRING" id="1423777.FD46_GL000106"/>
<dbReference type="InterPro" id="IPR050092">
    <property type="entry name" value="RNase_H"/>
</dbReference>
<comment type="cofactor">
    <cofactor evidence="2">
        <name>Mg(2+)</name>
        <dbReference type="ChEBI" id="CHEBI:18420"/>
    </cofactor>
</comment>